<gene>
    <name evidence="1" type="ORF">MARPO_0092s0053</name>
</gene>
<protein>
    <submittedName>
        <fullName evidence="1">Uncharacterized protein</fullName>
    </submittedName>
</protein>
<dbReference type="Gramene" id="Mp5g12530.1">
    <property type="protein sequence ID" value="Mp5g12530.1.cds1"/>
    <property type="gene ID" value="Mp5g12530"/>
</dbReference>
<dbReference type="Proteomes" id="UP000244005">
    <property type="component" value="Unassembled WGS sequence"/>
</dbReference>
<accession>A0A2R6WGW1</accession>
<evidence type="ECO:0000313" key="2">
    <source>
        <dbReference type="Proteomes" id="UP000244005"/>
    </source>
</evidence>
<proteinExistence type="predicted"/>
<dbReference type="EMBL" id="KZ772764">
    <property type="protein sequence ID" value="PTQ33092.1"/>
    <property type="molecule type" value="Genomic_DNA"/>
</dbReference>
<reference evidence="2" key="1">
    <citation type="journal article" date="2017" name="Cell">
        <title>Insights into land plant evolution garnered from the Marchantia polymorpha genome.</title>
        <authorList>
            <person name="Bowman J.L."/>
            <person name="Kohchi T."/>
            <person name="Yamato K.T."/>
            <person name="Jenkins J."/>
            <person name="Shu S."/>
            <person name="Ishizaki K."/>
            <person name="Yamaoka S."/>
            <person name="Nishihama R."/>
            <person name="Nakamura Y."/>
            <person name="Berger F."/>
            <person name="Adam C."/>
            <person name="Aki S.S."/>
            <person name="Althoff F."/>
            <person name="Araki T."/>
            <person name="Arteaga-Vazquez M.A."/>
            <person name="Balasubrmanian S."/>
            <person name="Barry K."/>
            <person name="Bauer D."/>
            <person name="Boehm C.R."/>
            <person name="Briginshaw L."/>
            <person name="Caballero-Perez J."/>
            <person name="Catarino B."/>
            <person name="Chen F."/>
            <person name="Chiyoda S."/>
            <person name="Chovatia M."/>
            <person name="Davies K.M."/>
            <person name="Delmans M."/>
            <person name="Demura T."/>
            <person name="Dierschke T."/>
            <person name="Dolan L."/>
            <person name="Dorantes-Acosta A.E."/>
            <person name="Eklund D.M."/>
            <person name="Florent S.N."/>
            <person name="Flores-Sandoval E."/>
            <person name="Fujiyama A."/>
            <person name="Fukuzawa H."/>
            <person name="Galik B."/>
            <person name="Grimanelli D."/>
            <person name="Grimwood J."/>
            <person name="Grossniklaus U."/>
            <person name="Hamada T."/>
            <person name="Haseloff J."/>
            <person name="Hetherington A.J."/>
            <person name="Higo A."/>
            <person name="Hirakawa Y."/>
            <person name="Hundley H.N."/>
            <person name="Ikeda Y."/>
            <person name="Inoue K."/>
            <person name="Inoue S.I."/>
            <person name="Ishida S."/>
            <person name="Jia Q."/>
            <person name="Kakita M."/>
            <person name="Kanazawa T."/>
            <person name="Kawai Y."/>
            <person name="Kawashima T."/>
            <person name="Kennedy M."/>
            <person name="Kinose K."/>
            <person name="Kinoshita T."/>
            <person name="Kohara Y."/>
            <person name="Koide E."/>
            <person name="Komatsu K."/>
            <person name="Kopischke S."/>
            <person name="Kubo M."/>
            <person name="Kyozuka J."/>
            <person name="Lagercrantz U."/>
            <person name="Lin S.S."/>
            <person name="Lindquist E."/>
            <person name="Lipzen A.M."/>
            <person name="Lu C.W."/>
            <person name="De Luna E."/>
            <person name="Martienssen R.A."/>
            <person name="Minamino N."/>
            <person name="Mizutani M."/>
            <person name="Mizutani M."/>
            <person name="Mochizuki N."/>
            <person name="Monte I."/>
            <person name="Mosher R."/>
            <person name="Nagasaki H."/>
            <person name="Nakagami H."/>
            <person name="Naramoto S."/>
            <person name="Nishitani K."/>
            <person name="Ohtani M."/>
            <person name="Okamoto T."/>
            <person name="Okumura M."/>
            <person name="Phillips J."/>
            <person name="Pollak B."/>
            <person name="Reinders A."/>
            <person name="Rovekamp M."/>
            <person name="Sano R."/>
            <person name="Sawa S."/>
            <person name="Schmid M.W."/>
            <person name="Shirakawa M."/>
            <person name="Solano R."/>
            <person name="Spunde A."/>
            <person name="Suetsugu N."/>
            <person name="Sugano S."/>
            <person name="Sugiyama A."/>
            <person name="Sun R."/>
            <person name="Suzuki Y."/>
            <person name="Takenaka M."/>
            <person name="Takezawa D."/>
            <person name="Tomogane H."/>
            <person name="Tsuzuki M."/>
            <person name="Ueda T."/>
            <person name="Umeda M."/>
            <person name="Ward J.M."/>
            <person name="Watanabe Y."/>
            <person name="Yazaki K."/>
            <person name="Yokoyama R."/>
            <person name="Yoshitake Y."/>
            <person name="Yotsui I."/>
            <person name="Zachgo S."/>
            <person name="Schmutz J."/>
        </authorList>
    </citation>
    <scope>NUCLEOTIDE SEQUENCE [LARGE SCALE GENOMIC DNA]</scope>
    <source>
        <strain evidence="2">Tak-1</strain>
    </source>
</reference>
<keyword evidence="2" id="KW-1185">Reference proteome</keyword>
<organism evidence="1 2">
    <name type="scientific">Marchantia polymorpha</name>
    <name type="common">Common liverwort</name>
    <name type="synonym">Marchantia aquatica</name>
    <dbReference type="NCBI Taxonomy" id="3197"/>
    <lineage>
        <taxon>Eukaryota</taxon>
        <taxon>Viridiplantae</taxon>
        <taxon>Streptophyta</taxon>
        <taxon>Embryophyta</taxon>
        <taxon>Marchantiophyta</taxon>
        <taxon>Marchantiopsida</taxon>
        <taxon>Marchantiidae</taxon>
        <taxon>Marchantiales</taxon>
        <taxon>Marchantiaceae</taxon>
        <taxon>Marchantia</taxon>
    </lineage>
</organism>
<dbReference type="AlphaFoldDB" id="A0A2R6WGW1"/>
<sequence length="76" mass="8584">MQLGHDMPKPGRLPSTLKLRFHFLRDSDPRMSWSTLDPTTLFATLHPGSSLKCLSACLYCLNNFRFFGLTGLTLLV</sequence>
<evidence type="ECO:0000313" key="1">
    <source>
        <dbReference type="EMBL" id="PTQ33092.1"/>
    </source>
</evidence>
<name>A0A2R6WGW1_MARPO</name>